<dbReference type="Proteomes" id="UP000030377">
    <property type="component" value="Unassembled WGS sequence"/>
</dbReference>
<evidence type="ECO:0000313" key="1">
    <source>
        <dbReference type="EMBL" id="KGT73713.1"/>
    </source>
</evidence>
<reference evidence="1 2" key="1">
    <citation type="submission" date="2014-09" db="EMBL/GenBank/DDBJ databases">
        <title>Draft genome of Bradyrhizobium japonicum Is-34.</title>
        <authorList>
            <person name="Tsurumaru H."/>
            <person name="Yamakawa T."/>
            <person name="Hashimoto S."/>
            <person name="Okizaki K."/>
            <person name="Kanesaki Y."/>
            <person name="Yoshikawa H."/>
            <person name="Yajima S."/>
        </authorList>
    </citation>
    <scope>NUCLEOTIDE SEQUENCE [LARGE SCALE GENOMIC DNA]</scope>
    <source>
        <strain evidence="1 2">Is-34</strain>
    </source>
</reference>
<dbReference type="RefSeq" id="WP_041960503.1">
    <property type="nucleotide sequence ID" value="NZ_JRPN01000042.1"/>
</dbReference>
<organism evidence="1 2">
    <name type="scientific">Bradyrhizobium japonicum</name>
    <dbReference type="NCBI Taxonomy" id="375"/>
    <lineage>
        <taxon>Bacteria</taxon>
        <taxon>Pseudomonadati</taxon>
        <taxon>Pseudomonadota</taxon>
        <taxon>Alphaproteobacteria</taxon>
        <taxon>Hyphomicrobiales</taxon>
        <taxon>Nitrobacteraceae</taxon>
        <taxon>Bradyrhizobium</taxon>
    </lineage>
</organism>
<gene>
    <name evidence="1" type="ORF">MA20_42970</name>
</gene>
<sequence length="65" mass="7252">MRKHVGGDPRWIITKYPGSDRKGVFIPKGTRVFYYPTSRAMLTGAEAEQASRDFEAARFDEATGG</sequence>
<dbReference type="AlphaFoldDB" id="A0A0A3YJ23"/>
<evidence type="ECO:0000313" key="2">
    <source>
        <dbReference type="Proteomes" id="UP000030377"/>
    </source>
</evidence>
<name>A0A0A3YJ23_BRAJP</name>
<comment type="caution">
    <text evidence="1">The sequence shown here is derived from an EMBL/GenBank/DDBJ whole genome shotgun (WGS) entry which is preliminary data.</text>
</comment>
<accession>A0A0A3YJ23</accession>
<protein>
    <submittedName>
        <fullName evidence="1">Uncharacterized protein</fullName>
    </submittedName>
</protein>
<proteinExistence type="predicted"/>
<dbReference type="EMBL" id="JRPN01000042">
    <property type="protein sequence ID" value="KGT73713.1"/>
    <property type="molecule type" value="Genomic_DNA"/>
</dbReference>